<protein>
    <recommendedName>
        <fullName evidence="1">UspA domain-containing protein</fullName>
    </recommendedName>
</protein>
<dbReference type="InterPro" id="IPR006016">
    <property type="entry name" value="UspA"/>
</dbReference>
<accession>A0ABP7R2N0</accession>
<dbReference type="Gene3D" id="3.40.50.12370">
    <property type="match status" value="1"/>
</dbReference>
<keyword evidence="3" id="KW-1185">Reference proteome</keyword>
<feature type="domain" description="UspA" evidence="1">
    <location>
        <begin position="148"/>
        <end position="273"/>
    </location>
</feature>
<evidence type="ECO:0000259" key="1">
    <source>
        <dbReference type="Pfam" id="PF00582"/>
    </source>
</evidence>
<gene>
    <name evidence="2" type="ORF">GCM10022407_40180</name>
</gene>
<dbReference type="Pfam" id="PF00582">
    <property type="entry name" value="Usp"/>
    <property type="match status" value="1"/>
</dbReference>
<proteinExistence type="predicted"/>
<dbReference type="RefSeq" id="WP_345127326.1">
    <property type="nucleotide sequence ID" value="NZ_BAABDI010000045.1"/>
</dbReference>
<dbReference type="Proteomes" id="UP001501556">
    <property type="component" value="Unassembled WGS sequence"/>
</dbReference>
<dbReference type="EMBL" id="BAABDI010000045">
    <property type="protein sequence ID" value="GAA3991735.1"/>
    <property type="molecule type" value="Genomic_DNA"/>
</dbReference>
<sequence>MALTLVVFAGFYATPRHTVHYANTLTQALHGQLVLLHVNRASLFDPYALMAESYHQEELDRQTETAAALYRLAEELPTQPTVEVATDLLPEVAQDLATRHHPALFVLSQPDPERPDSSVAQACAELLRAGHFPLLLVPSTAPADQPPRRILIAADRESFALAANAQPLRQLLALPGAELIVAHVSSGVEDDAGCSAALRAVQLSGLVKGLPTPELRGYEHDNYAEGILAAIQDTQADLVIVLARERSYLGELFHQSVTAHLLAHCPVPVLVLPVAAPVAAPDSGQLAAAALLTNSVLTGLAPAN</sequence>
<comment type="caution">
    <text evidence="2">The sequence shown here is derived from an EMBL/GenBank/DDBJ whole genome shotgun (WGS) entry which is preliminary data.</text>
</comment>
<evidence type="ECO:0000313" key="3">
    <source>
        <dbReference type="Proteomes" id="UP001501556"/>
    </source>
</evidence>
<dbReference type="CDD" id="cd00293">
    <property type="entry name" value="USP-like"/>
    <property type="match status" value="1"/>
</dbReference>
<organism evidence="2 3">
    <name type="scientific">Hymenobacter antarcticus</name>
    <dbReference type="NCBI Taxonomy" id="486270"/>
    <lineage>
        <taxon>Bacteria</taxon>
        <taxon>Pseudomonadati</taxon>
        <taxon>Bacteroidota</taxon>
        <taxon>Cytophagia</taxon>
        <taxon>Cytophagales</taxon>
        <taxon>Hymenobacteraceae</taxon>
        <taxon>Hymenobacter</taxon>
    </lineage>
</organism>
<evidence type="ECO:0000313" key="2">
    <source>
        <dbReference type="EMBL" id="GAA3991735.1"/>
    </source>
</evidence>
<reference evidence="3" key="1">
    <citation type="journal article" date="2019" name="Int. J. Syst. Evol. Microbiol.">
        <title>The Global Catalogue of Microorganisms (GCM) 10K type strain sequencing project: providing services to taxonomists for standard genome sequencing and annotation.</title>
        <authorList>
            <consortium name="The Broad Institute Genomics Platform"/>
            <consortium name="The Broad Institute Genome Sequencing Center for Infectious Disease"/>
            <person name="Wu L."/>
            <person name="Ma J."/>
        </authorList>
    </citation>
    <scope>NUCLEOTIDE SEQUENCE [LARGE SCALE GENOMIC DNA]</scope>
    <source>
        <strain evidence="3">JCM 17217</strain>
    </source>
</reference>
<dbReference type="SUPFAM" id="SSF52402">
    <property type="entry name" value="Adenine nucleotide alpha hydrolases-like"/>
    <property type="match status" value="2"/>
</dbReference>
<name>A0ABP7R2N0_9BACT</name>